<accession>A0A9E7H0N3</accession>
<dbReference type="EMBL" id="CP097509">
    <property type="protein sequence ID" value="URE20973.1"/>
    <property type="molecule type" value="Genomic_DNA"/>
</dbReference>
<name>A0A9E7H0N3_9LILI</name>
<dbReference type="Proteomes" id="UP001055439">
    <property type="component" value="Chromosome 7"/>
</dbReference>
<evidence type="ECO:0000313" key="2">
    <source>
        <dbReference type="EMBL" id="URE20973.1"/>
    </source>
</evidence>
<evidence type="ECO:0000256" key="1">
    <source>
        <dbReference type="SAM" id="MobiDB-lite"/>
    </source>
</evidence>
<evidence type="ECO:0000313" key="3">
    <source>
        <dbReference type="Proteomes" id="UP001055439"/>
    </source>
</evidence>
<keyword evidence="3" id="KW-1185">Reference proteome</keyword>
<dbReference type="OrthoDB" id="10525203at2759"/>
<feature type="region of interest" description="Disordered" evidence="1">
    <location>
        <begin position="30"/>
        <end position="49"/>
    </location>
</feature>
<reference evidence="2" key="1">
    <citation type="submission" date="2022-05" db="EMBL/GenBank/DDBJ databases">
        <title>The Musa troglodytarum L. genome provides insights into the mechanism of non-climacteric behaviour and enrichment of carotenoids.</title>
        <authorList>
            <person name="Wang J."/>
        </authorList>
    </citation>
    <scope>NUCLEOTIDE SEQUENCE</scope>
    <source>
        <tissue evidence="2">Leaf</tissue>
    </source>
</reference>
<protein>
    <submittedName>
        <fullName evidence="2">Uncharacterized protein</fullName>
    </submittedName>
</protein>
<sequence>MRSALRHRFKLGRFDRATITYFSGSTMTGIRERHKSGGGGGGESLPSRSNWTKNAQKVSVACSSNSKAMAVRINYRRKEGLPATGVITCRRWRKGEESSGERERVHGFVVSSEDSPSCGVAACRYTCSQSYPDVFPGQPALHLPVLLDTEHCTTVAVIPISITLFSSVAEA</sequence>
<gene>
    <name evidence="2" type="ORF">MUK42_06027</name>
</gene>
<dbReference type="AlphaFoldDB" id="A0A9E7H0N3"/>
<organism evidence="2 3">
    <name type="scientific">Musa troglodytarum</name>
    <name type="common">fe'i banana</name>
    <dbReference type="NCBI Taxonomy" id="320322"/>
    <lineage>
        <taxon>Eukaryota</taxon>
        <taxon>Viridiplantae</taxon>
        <taxon>Streptophyta</taxon>
        <taxon>Embryophyta</taxon>
        <taxon>Tracheophyta</taxon>
        <taxon>Spermatophyta</taxon>
        <taxon>Magnoliopsida</taxon>
        <taxon>Liliopsida</taxon>
        <taxon>Zingiberales</taxon>
        <taxon>Musaceae</taxon>
        <taxon>Musa</taxon>
    </lineage>
</organism>
<proteinExistence type="predicted"/>